<organism evidence="1 2">
    <name type="scientific">Cytobacillus mangrovibacter</name>
    <dbReference type="NCBI Taxonomy" id="3299024"/>
    <lineage>
        <taxon>Bacteria</taxon>
        <taxon>Bacillati</taxon>
        <taxon>Bacillota</taxon>
        <taxon>Bacilli</taxon>
        <taxon>Bacillales</taxon>
        <taxon>Bacillaceae</taxon>
        <taxon>Cytobacillus</taxon>
    </lineage>
</organism>
<reference evidence="1 2" key="1">
    <citation type="submission" date="2024-08" db="EMBL/GenBank/DDBJ databases">
        <title>Two novel Cytobacillus novel species.</title>
        <authorList>
            <person name="Liu G."/>
        </authorList>
    </citation>
    <scope>NUCLEOTIDE SEQUENCE [LARGE SCALE GENOMIC DNA]</scope>
    <source>
        <strain evidence="1 2">FJAT-53684</strain>
    </source>
</reference>
<evidence type="ECO:0000313" key="2">
    <source>
        <dbReference type="Proteomes" id="UP001601058"/>
    </source>
</evidence>
<dbReference type="RefSeq" id="WP_389215151.1">
    <property type="nucleotide sequence ID" value="NZ_JBIACJ010000001.1"/>
</dbReference>
<comment type="caution">
    <text evidence="1">The sequence shown here is derived from an EMBL/GenBank/DDBJ whole genome shotgun (WGS) entry which is preliminary data.</text>
</comment>
<dbReference type="PROSITE" id="PS51257">
    <property type="entry name" value="PROKAR_LIPOPROTEIN"/>
    <property type="match status" value="1"/>
</dbReference>
<dbReference type="EMBL" id="JBIACJ010000001">
    <property type="protein sequence ID" value="MFE8695308.1"/>
    <property type="molecule type" value="Genomic_DNA"/>
</dbReference>
<gene>
    <name evidence="1" type="ORF">ACFYKT_02925</name>
</gene>
<proteinExistence type="predicted"/>
<dbReference type="Proteomes" id="UP001601058">
    <property type="component" value="Unassembled WGS sequence"/>
</dbReference>
<name>A0ABW6JTW0_9BACI</name>
<accession>A0ABW6JTW0</accession>
<evidence type="ECO:0000313" key="1">
    <source>
        <dbReference type="EMBL" id="MFE8695308.1"/>
    </source>
</evidence>
<evidence type="ECO:0008006" key="3">
    <source>
        <dbReference type="Google" id="ProtNLM"/>
    </source>
</evidence>
<protein>
    <recommendedName>
        <fullName evidence="3">Lipoprotein</fullName>
    </recommendedName>
</protein>
<keyword evidence="2" id="KW-1185">Reference proteome</keyword>
<sequence length="142" mass="15932">MKGIIYVCIVCLFMIAAGCQKDIPEPETRISVQPISFNMESSDIPVFNVESNSNDPFYVGYEVVGRNVLIECIVQGITFRESADNMKGKIILYVDGKKKEEINSAAFIVKALPPGKHFLKLEVVKENDPSVIMKKEFSVQIR</sequence>